<gene>
    <name evidence="3" type="primary">lcfB2</name>
    <name evidence="3" type="ORF">CCHOA_09000</name>
</gene>
<dbReference type="Gene3D" id="3.30.300.30">
    <property type="match status" value="1"/>
</dbReference>
<sequence length="540" mass="57021">MAAAEMTEHGEVLFSEVFTHQALSSRPMLTTGGLTLTGRQAYEACQLRQSQLWDAGVRPGDVVGLVGDTSLGFAIDLLSLLGLGAIIAPLSPSFHGLRAAQQWDFLGLKWVINHPPTDVFAGVYDIGRSTSPPAAGQVSAVVEELFSAVQLTRWQPPVTRTYPPGVCLLPMTSGTTGQARAVMLTAAQLTANVRQFGQACNLHKTTVALSLLPMTHIYGLTVLLLAPLAAGGHVVCEPFRADRFLSLHEQWQVTVSFIAPPMAPLYGGGSSSSTEPLAALETIVSGAAALRAADVETLTTHTGAFLAQGYGLTEASPVTHLRRSSAQPATSIGTPLPDTRDRIVDPATGLAVADGTVGELQVAGPQVMLGYAFAPEATAAALTEDGWLRTGDLGFRDPASGAIVLVGRLKDIINYHGYTVTPHVVEQAIATCALVEDVVCGALIDEDGEEVVAALIVPRVPNPSGDDAGEKDDPTRRSAASLDAICSALITELPQVLAPFELPRQIALVTEVPRTVTGKIVRQELFHSSHTWHHLVYPRS</sequence>
<dbReference type="AlphaFoldDB" id="A0A3G6J8T1"/>
<accession>A0A3G6J8T1</accession>
<dbReference type="InterPro" id="IPR025110">
    <property type="entry name" value="AMP-bd_C"/>
</dbReference>
<dbReference type="Proteomes" id="UP000269019">
    <property type="component" value="Chromosome"/>
</dbReference>
<evidence type="ECO:0000259" key="1">
    <source>
        <dbReference type="Pfam" id="PF00501"/>
    </source>
</evidence>
<dbReference type="KEGG" id="ccho:CCHOA_09000"/>
<protein>
    <submittedName>
        <fullName evidence="3">Long-chain-fatty-acid--CoA ligase</fullName>
        <ecNumber evidence="3">6.2.1.3</ecNumber>
    </submittedName>
</protein>
<feature type="domain" description="AMP-dependent synthetase/ligase" evidence="1">
    <location>
        <begin position="25"/>
        <end position="371"/>
    </location>
</feature>
<reference evidence="3 4" key="1">
    <citation type="submission" date="2018-11" db="EMBL/GenBank/DDBJ databases">
        <authorList>
            <person name="Kleinhagauer T."/>
            <person name="Glaeser S.P."/>
            <person name="Spergser J."/>
            <person name="Ruckert C."/>
            <person name="Kaempfer P."/>
            <person name="Busse H.-J."/>
        </authorList>
    </citation>
    <scope>NUCLEOTIDE SEQUENCE [LARGE SCALE GENOMIC DNA]</scope>
    <source>
        <strain evidence="3 4">200CH</strain>
    </source>
</reference>
<dbReference type="EC" id="6.2.1.3" evidence="3"/>
<evidence type="ECO:0000313" key="3">
    <source>
        <dbReference type="EMBL" id="AZA14183.1"/>
    </source>
</evidence>
<name>A0A3G6J8T1_9CORY</name>
<dbReference type="SUPFAM" id="SSF56801">
    <property type="entry name" value="Acetyl-CoA synthetase-like"/>
    <property type="match status" value="1"/>
</dbReference>
<dbReference type="InterPro" id="IPR000873">
    <property type="entry name" value="AMP-dep_synth/lig_dom"/>
</dbReference>
<proteinExistence type="predicted"/>
<organism evidence="3 4">
    <name type="scientific">Corynebacterium choanae</name>
    <dbReference type="NCBI Taxonomy" id="1862358"/>
    <lineage>
        <taxon>Bacteria</taxon>
        <taxon>Bacillati</taxon>
        <taxon>Actinomycetota</taxon>
        <taxon>Actinomycetes</taxon>
        <taxon>Mycobacteriales</taxon>
        <taxon>Corynebacteriaceae</taxon>
        <taxon>Corynebacterium</taxon>
    </lineage>
</organism>
<dbReference type="InterPro" id="IPR042099">
    <property type="entry name" value="ANL_N_sf"/>
</dbReference>
<dbReference type="EMBL" id="CP033896">
    <property type="protein sequence ID" value="AZA14183.1"/>
    <property type="molecule type" value="Genomic_DNA"/>
</dbReference>
<feature type="domain" description="AMP-binding enzyme C-terminal" evidence="2">
    <location>
        <begin position="425"/>
        <end position="519"/>
    </location>
</feature>
<keyword evidence="3" id="KW-0436">Ligase</keyword>
<evidence type="ECO:0000313" key="4">
    <source>
        <dbReference type="Proteomes" id="UP000269019"/>
    </source>
</evidence>
<keyword evidence="4" id="KW-1185">Reference proteome</keyword>
<dbReference type="GO" id="GO:0004467">
    <property type="term" value="F:long-chain fatty acid-CoA ligase activity"/>
    <property type="evidence" value="ECO:0007669"/>
    <property type="project" value="UniProtKB-EC"/>
</dbReference>
<dbReference type="Gene3D" id="3.40.50.12780">
    <property type="entry name" value="N-terminal domain of ligase-like"/>
    <property type="match status" value="1"/>
</dbReference>
<dbReference type="InterPro" id="IPR045851">
    <property type="entry name" value="AMP-bd_C_sf"/>
</dbReference>
<dbReference type="PANTHER" id="PTHR24096">
    <property type="entry name" value="LONG-CHAIN-FATTY-ACID--COA LIGASE"/>
    <property type="match status" value="1"/>
</dbReference>
<dbReference type="InterPro" id="IPR020845">
    <property type="entry name" value="AMP-binding_CS"/>
</dbReference>
<dbReference type="Pfam" id="PF13193">
    <property type="entry name" value="AMP-binding_C"/>
    <property type="match status" value="1"/>
</dbReference>
<evidence type="ECO:0000259" key="2">
    <source>
        <dbReference type="Pfam" id="PF13193"/>
    </source>
</evidence>
<dbReference type="Pfam" id="PF00501">
    <property type="entry name" value="AMP-binding"/>
    <property type="match status" value="1"/>
</dbReference>
<dbReference type="OrthoDB" id="9803968at2"/>
<dbReference type="PROSITE" id="PS00455">
    <property type="entry name" value="AMP_BINDING"/>
    <property type="match status" value="1"/>
</dbReference>